<name>A0AAP7BUJ5_CLOPF</name>
<accession>A0AAP7BUJ5</accession>
<dbReference type="Proteomes" id="UP000481454">
    <property type="component" value="Unassembled WGS sequence"/>
</dbReference>
<proteinExistence type="predicted"/>
<reference evidence="1 2" key="1">
    <citation type="submission" date="2020-02" db="EMBL/GenBank/DDBJ databases">
        <title>Genomic Insights into the Phylogeny and Genetic Plasticity of the Human and Animal Enteric Pathogen Clostridium perfringens.</title>
        <authorList>
            <person name="Feng Y."/>
            <person name="Hu Y."/>
        </authorList>
    </citation>
    <scope>NUCLEOTIDE SEQUENCE [LARGE SCALE GENOMIC DNA]</scope>
    <source>
        <strain evidence="1 2">CP-40</strain>
    </source>
</reference>
<comment type="caution">
    <text evidence="1">The sequence shown here is derived from an EMBL/GenBank/DDBJ whole genome shotgun (WGS) entry which is preliminary data.</text>
</comment>
<organism evidence="1 2">
    <name type="scientific">Clostridium perfringens</name>
    <dbReference type="NCBI Taxonomy" id="1502"/>
    <lineage>
        <taxon>Bacteria</taxon>
        <taxon>Bacillati</taxon>
        <taxon>Bacillota</taxon>
        <taxon>Clostridia</taxon>
        <taxon>Eubacteriales</taxon>
        <taxon>Clostridiaceae</taxon>
        <taxon>Clostridium</taxon>
    </lineage>
</organism>
<protein>
    <submittedName>
        <fullName evidence="1">Uncharacterized protein</fullName>
    </submittedName>
</protein>
<dbReference type="RefSeq" id="WP_003460318.1">
    <property type="nucleotide sequence ID" value="NZ_CATNWT010000001.1"/>
</dbReference>
<gene>
    <name evidence="1" type="ORF">G6Z34_02725</name>
</gene>
<dbReference type="EMBL" id="JAALLZ010000001">
    <property type="protein sequence ID" value="NGU29030.1"/>
    <property type="molecule type" value="Genomic_DNA"/>
</dbReference>
<evidence type="ECO:0000313" key="1">
    <source>
        <dbReference type="EMBL" id="NGU29030.1"/>
    </source>
</evidence>
<dbReference type="AlphaFoldDB" id="A0AAP7BUJ5"/>
<sequence length="65" mass="7535">MSDLNVIVDARNLDNVKNIVKVINNKVLNQGKNFTPYDVELLDILLGKDWVNEYRIGQRYIKDGE</sequence>
<evidence type="ECO:0000313" key="2">
    <source>
        <dbReference type="Proteomes" id="UP000481454"/>
    </source>
</evidence>